<dbReference type="Pfam" id="PF12822">
    <property type="entry name" value="ECF_trnsprt"/>
    <property type="match status" value="1"/>
</dbReference>
<dbReference type="InterPro" id="IPR024529">
    <property type="entry name" value="ECF_trnsprt_substrate-spec"/>
</dbReference>
<evidence type="ECO:0000313" key="2">
    <source>
        <dbReference type="EMBL" id="EDS72117.1"/>
    </source>
</evidence>
<dbReference type="Proteomes" id="UP000005178">
    <property type="component" value="Unassembled WGS sequence"/>
</dbReference>
<feature type="transmembrane region" description="Helical" evidence="1">
    <location>
        <begin position="87"/>
        <end position="107"/>
    </location>
</feature>
<keyword evidence="1" id="KW-1133">Transmembrane helix</keyword>
<evidence type="ECO:0008006" key="4">
    <source>
        <dbReference type="Google" id="ProtNLM"/>
    </source>
</evidence>
<comment type="caution">
    <text evidence="2">The sequence shown here is derived from an EMBL/GenBank/DDBJ whole genome shotgun (WGS) entry which is preliminary data.</text>
</comment>
<feature type="transmembrane region" description="Helical" evidence="1">
    <location>
        <begin position="12"/>
        <end position="30"/>
    </location>
</feature>
<proteinExistence type="predicted"/>
<dbReference type="HOGENOM" id="CLU_088550_1_0_9"/>
<dbReference type="eggNOG" id="COG4684">
    <property type="taxonomic scope" value="Bacteria"/>
</dbReference>
<feature type="transmembrane region" description="Helical" evidence="1">
    <location>
        <begin position="36"/>
        <end position="54"/>
    </location>
</feature>
<dbReference type="EMBL" id="ABIL02000006">
    <property type="protein sequence ID" value="EDS72117.1"/>
    <property type="molecule type" value="Genomic_DNA"/>
</dbReference>
<sequence>MSNRLFKDTKEFTFLSIMFGITIFFTYTAGMIPAGMASVAILCFIPTVITSLIYGPVKGAFMGALAGLVSLSKAILMPAGILDPYFINPLVSVLPRIFIGVVPYYIYKLTKSIVKASSIASFLSGALGAIINTALVMPMLYFLYGTEIAKTVGSSFKVLLIGIISSSMLIEAAVMGIFTLAVMAVYIKKNPNIKAEQ</sequence>
<feature type="transmembrane region" description="Helical" evidence="1">
    <location>
        <begin position="119"/>
        <end position="144"/>
    </location>
</feature>
<dbReference type="Gene3D" id="1.10.1760.20">
    <property type="match status" value="1"/>
</dbReference>
<protein>
    <recommendedName>
        <fullName evidence="4">Thiamine transporter protein (Thia_YuaJ)</fullName>
    </recommendedName>
</protein>
<dbReference type="GeneID" id="98000872"/>
<keyword evidence="1" id="KW-0812">Transmembrane</keyword>
<dbReference type="RefSeq" id="WP_007050587.1">
    <property type="nucleotide sequence ID" value="NZ_DS560019.1"/>
</dbReference>
<reference evidence="2" key="1">
    <citation type="submission" date="2008-01" db="EMBL/GenBank/DDBJ databases">
        <authorList>
            <person name="Fulton L."/>
            <person name="Clifton S."/>
            <person name="Fulton B."/>
            <person name="Xu J."/>
            <person name="Minx P."/>
            <person name="Pepin K.H."/>
            <person name="Johnson M."/>
            <person name="Thiruvilangam P."/>
            <person name="Bhonagiri V."/>
            <person name="Nash W.E."/>
            <person name="Mardis E.R."/>
            <person name="Wilson R.K."/>
        </authorList>
    </citation>
    <scope>NUCLEOTIDE SEQUENCE [LARGE SCALE GENOMIC DNA]</scope>
    <source>
        <strain evidence="2">DSM 17244</strain>
    </source>
</reference>
<gene>
    <name evidence="2" type="ORF">ANASTE_01825</name>
</gene>
<dbReference type="OrthoDB" id="9813540at2"/>
<dbReference type="AlphaFoldDB" id="B1C9Q1"/>
<reference evidence="2" key="2">
    <citation type="submission" date="2013-08" db="EMBL/GenBank/DDBJ databases">
        <title>Draft genome sequence of Anaerofustis stercorihominis (DSM 17244).</title>
        <authorList>
            <person name="Sudarsanam P."/>
            <person name="Ley R."/>
            <person name="Guruge J."/>
            <person name="Turnbaugh P.J."/>
            <person name="Mahowald M."/>
            <person name="Liep D."/>
            <person name="Gordon J."/>
        </authorList>
    </citation>
    <scope>NUCLEOTIDE SEQUENCE</scope>
    <source>
        <strain evidence="2">DSM 17244</strain>
    </source>
</reference>
<dbReference type="STRING" id="445971.ANASTE_01825"/>
<keyword evidence="1" id="KW-0472">Membrane</keyword>
<evidence type="ECO:0000313" key="3">
    <source>
        <dbReference type="Proteomes" id="UP000005178"/>
    </source>
</evidence>
<keyword evidence="3" id="KW-1185">Reference proteome</keyword>
<dbReference type="GO" id="GO:0022857">
    <property type="term" value="F:transmembrane transporter activity"/>
    <property type="evidence" value="ECO:0007669"/>
    <property type="project" value="InterPro"/>
</dbReference>
<name>B1C9Q1_9FIRM</name>
<feature type="transmembrane region" description="Helical" evidence="1">
    <location>
        <begin position="61"/>
        <end position="81"/>
    </location>
</feature>
<evidence type="ECO:0000256" key="1">
    <source>
        <dbReference type="SAM" id="Phobius"/>
    </source>
</evidence>
<organism evidence="2 3">
    <name type="scientific">Anaerofustis stercorihominis DSM 17244</name>
    <dbReference type="NCBI Taxonomy" id="445971"/>
    <lineage>
        <taxon>Bacteria</taxon>
        <taxon>Bacillati</taxon>
        <taxon>Bacillota</taxon>
        <taxon>Clostridia</taxon>
        <taxon>Eubacteriales</taxon>
        <taxon>Eubacteriaceae</taxon>
        <taxon>Anaerofustis</taxon>
    </lineage>
</organism>
<feature type="transmembrane region" description="Helical" evidence="1">
    <location>
        <begin position="156"/>
        <end position="187"/>
    </location>
</feature>
<accession>B1C9Q1</accession>